<keyword evidence="3" id="KW-1185">Reference proteome</keyword>
<dbReference type="InterPro" id="IPR019117">
    <property type="entry name" value="CRISPR-assoc_protein_Cmr3"/>
</dbReference>
<organism evidence="2 3">
    <name type="scientific">Tessaracoccus bendigoensis DSM 12906</name>
    <dbReference type="NCBI Taxonomy" id="1123357"/>
    <lineage>
        <taxon>Bacteria</taxon>
        <taxon>Bacillati</taxon>
        <taxon>Actinomycetota</taxon>
        <taxon>Actinomycetes</taxon>
        <taxon>Propionibacteriales</taxon>
        <taxon>Propionibacteriaceae</taxon>
        <taxon>Tessaracoccus</taxon>
    </lineage>
</organism>
<reference evidence="2 3" key="1">
    <citation type="submission" date="2016-11" db="EMBL/GenBank/DDBJ databases">
        <authorList>
            <person name="Jaros S."/>
            <person name="Januszkiewicz K."/>
            <person name="Wedrychowicz H."/>
        </authorList>
    </citation>
    <scope>NUCLEOTIDE SEQUENCE [LARGE SCALE GENOMIC DNA]</scope>
    <source>
        <strain evidence="2 3">DSM 12906</strain>
    </source>
</reference>
<dbReference type="AlphaFoldDB" id="A0A1M6JKB8"/>
<dbReference type="STRING" id="1123357.SAMN02745244_02585"/>
<evidence type="ECO:0000313" key="2">
    <source>
        <dbReference type="EMBL" id="SHJ47136.1"/>
    </source>
</evidence>
<protein>
    <submittedName>
        <fullName evidence="2">CRISPR-associated protein Csx10</fullName>
    </submittedName>
</protein>
<feature type="compositionally biased region" description="Low complexity" evidence="1">
    <location>
        <begin position="350"/>
        <end position="361"/>
    </location>
</feature>
<accession>A0A1M6JKB8</accession>
<feature type="region of interest" description="Disordered" evidence="1">
    <location>
        <begin position="347"/>
        <end position="384"/>
    </location>
</feature>
<sequence>MTNQTIDVGRAADPAAMLTYTLTALGRVSAGRRGAVGQGGMVGNSRPIHEVLPGSVLRGALAAVWLAGDAPPGADAASFRALFETDMLLRQAVPIGMTLHAMSQRQCKYPDTGCPSAWHDLAVDGPIMHCAVCGGALDEGKGWSWNDIPPTVALTRTALAKDETARDEQLFTRRALRKATILRGSIVVLDAAAHQTEIDWLTRTRELRVGGQRSHMGRMRWECALEAPVPQPTAASKTPGEGERVVLRALSPLIVTDEYGAPSTDIGPTLRLRWPGASVERSWVRPVRLSGWHSASGIAKPEDLACEAGSTFVVEGLPPEAKDQLALGLGLRRLEGYGELQVGVSNGPQARAEATRPTARPVGKDGSSVVTPTPAAPEAPEPDDADPVARLFAVVPEAEAAALVSKVRGAVALLAMRQSAGFPNSTLLGPRLEILQLPWARALGAEARSRLTELLASDDLSLAKQRLETWKGGPR</sequence>
<dbReference type="RefSeq" id="WP_073188967.1">
    <property type="nucleotide sequence ID" value="NZ_FQZG01000051.1"/>
</dbReference>
<dbReference type="Proteomes" id="UP000184512">
    <property type="component" value="Unassembled WGS sequence"/>
</dbReference>
<evidence type="ECO:0000313" key="3">
    <source>
        <dbReference type="Proteomes" id="UP000184512"/>
    </source>
</evidence>
<evidence type="ECO:0000256" key="1">
    <source>
        <dbReference type="SAM" id="MobiDB-lite"/>
    </source>
</evidence>
<dbReference type="OrthoDB" id="3666789at2"/>
<dbReference type="EMBL" id="FQZG01000051">
    <property type="protein sequence ID" value="SHJ47136.1"/>
    <property type="molecule type" value="Genomic_DNA"/>
</dbReference>
<dbReference type="Pfam" id="PF09700">
    <property type="entry name" value="Cas_Cmr3"/>
    <property type="match status" value="1"/>
</dbReference>
<proteinExistence type="predicted"/>
<gene>
    <name evidence="2" type="ORF">SAMN02745244_02585</name>
</gene>
<name>A0A1M6JKB8_9ACTN</name>